<proteinExistence type="predicted"/>
<evidence type="ECO:0000313" key="1">
    <source>
        <dbReference type="EMBL" id="EDP36832.1"/>
    </source>
</evidence>
<reference evidence="1" key="1">
    <citation type="journal article" date="2007" name="Science">
        <title>Draft genome of the filarial nematode parasite Brugia malayi.</title>
        <authorList>
            <person name="Ghedin E."/>
            <person name="Wang S."/>
            <person name="Spiro D."/>
            <person name="Caler E."/>
            <person name="Zhao Q."/>
            <person name="Crabtree J."/>
            <person name="Allen J.E."/>
            <person name="Delcher A.L."/>
            <person name="Guiliano D.B."/>
            <person name="Miranda-Saavedra D."/>
            <person name="Angiuoli S.V."/>
            <person name="Creasy T."/>
            <person name="Amedeo P."/>
            <person name="Haas B."/>
            <person name="El-Sayed N.M."/>
            <person name="Wortman J.R."/>
            <person name="Feldblyum T."/>
            <person name="Tallon L."/>
            <person name="Schatz M."/>
            <person name="Shumway M."/>
            <person name="Koo H."/>
            <person name="Salzberg S.L."/>
            <person name="Schobel S."/>
            <person name="Pertea M."/>
            <person name="Pop M."/>
            <person name="White O."/>
            <person name="Barton G.J."/>
            <person name="Carlow C.K."/>
            <person name="Crawford M.J."/>
            <person name="Daub J."/>
            <person name="Dimmic M.W."/>
            <person name="Estes C.F."/>
            <person name="Foster J.M."/>
            <person name="Ganatra M."/>
            <person name="Gregory W.F."/>
            <person name="Johnson N.M."/>
            <person name="Jin J."/>
            <person name="Komuniecki R."/>
            <person name="Korf I."/>
            <person name="Kumar S."/>
            <person name="Laney S."/>
            <person name="Li B.W."/>
            <person name="Li W."/>
            <person name="Lindblom T.H."/>
            <person name="Lustigman S."/>
            <person name="Ma D."/>
            <person name="Maina C.V."/>
            <person name="Martin D.M."/>
            <person name="McCarter J.P."/>
            <person name="McReynolds L."/>
            <person name="Mitreva M."/>
            <person name="Nutman T.B."/>
            <person name="Parkinson J."/>
            <person name="Peregrin-Alvarez J.M."/>
            <person name="Poole C."/>
            <person name="Ren Q."/>
            <person name="Saunders L."/>
            <person name="Sluder A.E."/>
            <person name="Smith K."/>
            <person name="Stanke M."/>
            <person name="Unnasch T.R."/>
            <person name="Ware J."/>
            <person name="Wei A.D."/>
            <person name="Weil G."/>
            <person name="Williams D.J."/>
            <person name="Zhang Y."/>
            <person name="Williams S.A."/>
            <person name="Fraser-Liggett C."/>
            <person name="Slatko B."/>
            <person name="Blaxter M.L."/>
            <person name="Scott A.L."/>
        </authorList>
    </citation>
    <scope>NUCLEOTIDE SEQUENCE [LARGE SCALE GENOMIC DNA]</scope>
</reference>
<organism evidence="1">
    <name type="scientific">Brugia malayi</name>
    <name type="common">Filarial nematode worm</name>
    <dbReference type="NCBI Taxonomy" id="6279"/>
    <lineage>
        <taxon>Eukaryota</taxon>
        <taxon>Metazoa</taxon>
        <taxon>Ecdysozoa</taxon>
        <taxon>Nematoda</taxon>
        <taxon>Chromadorea</taxon>
        <taxon>Rhabditida</taxon>
        <taxon>Spirurina</taxon>
        <taxon>Spiruromorpha</taxon>
        <taxon>Filarioidea</taxon>
        <taxon>Onchocercidae</taxon>
        <taxon>Brugia</taxon>
    </lineage>
</organism>
<accession>A8P1N7</accession>
<protein>
    <submittedName>
        <fullName evidence="1">Uncharacterized protein</fullName>
    </submittedName>
</protein>
<gene>
    <name evidence="1" type="ORF">Bm1_14270</name>
</gene>
<dbReference type="EMBL" id="DS238507">
    <property type="protein sequence ID" value="EDP36832.1"/>
    <property type="molecule type" value="Genomic_DNA"/>
</dbReference>
<dbReference type="AlphaFoldDB" id="A8P1N7"/>
<name>A8P1N7_BRUMA</name>
<sequence>MEQKFTDKVLLAILRLSVSQMEGGWSKQYWKYEV</sequence>